<comment type="caution">
    <text evidence="1">The sequence shown here is derived from an EMBL/GenBank/DDBJ whole genome shotgun (WGS) entry which is preliminary data.</text>
</comment>
<gene>
    <name evidence="1" type="ORF">DXC89_11725</name>
</gene>
<dbReference type="SUPFAM" id="SSF160925">
    <property type="entry name" value="PG1388-like"/>
    <property type="match status" value="1"/>
</dbReference>
<dbReference type="Pfam" id="PF11644">
    <property type="entry name" value="DUF3256"/>
    <property type="match status" value="1"/>
</dbReference>
<reference evidence="1 2" key="1">
    <citation type="submission" date="2018-08" db="EMBL/GenBank/DDBJ databases">
        <title>A genome reference for cultivated species of the human gut microbiota.</title>
        <authorList>
            <person name="Zou Y."/>
            <person name="Xue W."/>
            <person name="Luo G."/>
        </authorList>
    </citation>
    <scope>NUCLEOTIDE SEQUENCE [LARGE SCALE GENOMIC DNA]</scope>
    <source>
        <strain evidence="1 2">TF09-12</strain>
    </source>
</reference>
<dbReference type="AlphaFoldDB" id="A0A3E4Q8L8"/>
<accession>A0A3E4Q8L8</accession>
<dbReference type="Proteomes" id="UP000260835">
    <property type="component" value="Unassembled WGS sequence"/>
</dbReference>
<organism evidence="1 2">
    <name type="scientific">Prevotella disiens</name>
    <dbReference type="NCBI Taxonomy" id="28130"/>
    <lineage>
        <taxon>Bacteria</taxon>
        <taxon>Pseudomonadati</taxon>
        <taxon>Bacteroidota</taxon>
        <taxon>Bacteroidia</taxon>
        <taxon>Bacteroidales</taxon>
        <taxon>Prevotellaceae</taxon>
        <taxon>Prevotella</taxon>
    </lineage>
</organism>
<sequence>MQKINRKKMKKYFILLFAILGIIQVGAQNMREIWINMPDSIIPYINKSQRTELADYVNMSMKAEVQNKLSDTTRIEKLTANYILVHLNNVSRLEIKLLDNSHIAMVQTWNAPVAESKLSLFSKNWESKTLNLNTNAIFEKPDSMSQKRYGEILELTKDIMCEMKLSAADNNLMLIYSAPLLSNAEKKDLTAIIKQRKLKWNGIDFN</sequence>
<protein>
    <submittedName>
        <fullName evidence="1">DUF3256 family protein</fullName>
    </submittedName>
</protein>
<evidence type="ECO:0000313" key="2">
    <source>
        <dbReference type="Proteomes" id="UP000260835"/>
    </source>
</evidence>
<dbReference type="InterPro" id="IPR021670">
    <property type="entry name" value="DUF3256"/>
</dbReference>
<name>A0A3E4Q8L8_9BACT</name>
<evidence type="ECO:0000313" key="1">
    <source>
        <dbReference type="EMBL" id="RGK89436.1"/>
    </source>
</evidence>
<dbReference type="EMBL" id="QSRD01000178">
    <property type="protein sequence ID" value="RGK89436.1"/>
    <property type="molecule type" value="Genomic_DNA"/>
</dbReference>
<proteinExistence type="predicted"/>